<feature type="region of interest" description="Disordered" evidence="1">
    <location>
        <begin position="1"/>
        <end position="148"/>
    </location>
</feature>
<evidence type="ECO:0000313" key="4">
    <source>
        <dbReference type="Proteomes" id="UP000318571"/>
    </source>
</evidence>
<dbReference type="EMBL" id="VCGU01000459">
    <property type="protein sequence ID" value="TRY61593.1"/>
    <property type="molecule type" value="Genomic_DNA"/>
</dbReference>
<dbReference type="Proteomes" id="UP000318571">
    <property type="component" value="Chromosome 8"/>
</dbReference>
<feature type="compositionally biased region" description="Low complexity" evidence="1">
    <location>
        <begin position="298"/>
        <end position="311"/>
    </location>
</feature>
<feature type="non-terminal residue" evidence="3">
    <location>
        <position position="672"/>
    </location>
</feature>
<feature type="compositionally biased region" description="Polar residues" evidence="1">
    <location>
        <begin position="312"/>
        <end position="323"/>
    </location>
</feature>
<feature type="compositionally biased region" description="Polar residues" evidence="1">
    <location>
        <begin position="663"/>
        <end position="672"/>
    </location>
</feature>
<gene>
    <name evidence="3" type="ORF">TCAL_10275</name>
</gene>
<keyword evidence="4" id="KW-1185">Reference proteome</keyword>
<evidence type="ECO:0000313" key="3">
    <source>
        <dbReference type="EMBL" id="TRY61593.1"/>
    </source>
</evidence>
<feature type="region of interest" description="Disordered" evidence="1">
    <location>
        <begin position="619"/>
        <end position="672"/>
    </location>
</feature>
<organism evidence="3 4">
    <name type="scientific">Tigriopus californicus</name>
    <name type="common">Marine copepod</name>
    <dbReference type="NCBI Taxonomy" id="6832"/>
    <lineage>
        <taxon>Eukaryota</taxon>
        <taxon>Metazoa</taxon>
        <taxon>Ecdysozoa</taxon>
        <taxon>Arthropoda</taxon>
        <taxon>Crustacea</taxon>
        <taxon>Multicrustacea</taxon>
        <taxon>Hexanauplia</taxon>
        <taxon>Copepoda</taxon>
        <taxon>Harpacticoida</taxon>
        <taxon>Harpacticidae</taxon>
        <taxon>Tigriopus</taxon>
    </lineage>
</organism>
<feature type="compositionally biased region" description="Gly residues" evidence="1">
    <location>
        <begin position="354"/>
        <end position="372"/>
    </location>
</feature>
<accession>A0A553N850</accession>
<feature type="region of interest" description="Disordered" evidence="1">
    <location>
        <begin position="266"/>
        <end position="388"/>
    </location>
</feature>
<evidence type="ECO:0000259" key="2">
    <source>
        <dbReference type="Pfam" id="PF26585"/>
    </source>
</evidence>
<sequence length="672" mass="72324">MAMDRHQRRMTAPDVSAMAKTSGRRESGSGSHGHSGGSVPKFKPSPQKLHGSSKSLPMHPHHLHHISSSSLRLTRSRSPEEGSASRHLSPLSSSSIGSRKSLAPPNQASPLRRRRIFGNRTRSASPRNISPRRRQLPTTPFQRRPSKRLEDTLRKFTDFALPFHLDMISQHRNNINKLQAEGDWVKVRHEVNLASRAVHQLGSLLFEMEILRSYLEPNELPYFDAKVIPAKTSALVVIHGLQEMCPGTVGNYSHFAQARRLSMAGMRSNSLTEKTRSPESPIKSSYLVPCHSHPPSPSSNYENPQGNPNNNDITVCESSSSPTLILGDGSIHESDGATKSLVEKPGTAYSNTRGTGGGGGQGGGGGGGGGSAAGQAGTVTSPQQQGGGTLEVLYEDPKEDSISILSGEDGTATRGELECQGQSVSNLEHDPPPSSIYSSKPPPSQLRTIPNTYKQGTILSTSLGAVNHWGTTSINDLDRRKDTLQSWQRLEEEIRDFQLLIAEFSSNVVVTDKSGGDALNTLQNVQNSCRVRTSHISSSAIYPVAGALLGTCLGGPVGLLAGVKIGGLAAIGGSVFGYTTGSVIKEHKERQDYIDDFYACHPNASRPLMTRTASIRQQESAKRAQSLPDVLNDEDDGLLATDSSPLLARPRSNSIRTRKRSTQAKPSSCVIS</sequence>
<comment type="caution">
    <text evidence="3">The sequence shown here is derived from an EMBL/GenBank/DDBJ whole genome shotgun (WGS) entry which is preliminary data.</text>
</comment>
<feature type="compositionally biased region" description="Low complexity" evidence="1">
    <location>
        <begin position="85"/>
        <end position="102"/>
    </location>
</feature>
<reference evidence="3 4" key="1">
    <citation type="journal article" date="2018" name="Nat. Ecol. Evol.">
        <title>Genomic signatures of mitonuclear coevolution across populations of Tigriopus californicus.</title>
        <authorList>
            <person name="Barreto F.S."/>
            <person name="Watson E.T."/>
            <person name="Lima T.G."/>
            <person name="Willett C.S."/>
            <person name="Edmands S."/>
            <person name="Li W."/>
            <person name="Burton R.S."/>
        </authorList>
    </citation>
    <scope>NUCLEOTIDE SEQUENCE [LARGE SCALE GENOMIC DNA]</scope>
    <source>
        <strain evidence="3 4">San Diego</strain>
    </source>
</reference>
<feature type="region of interest" description="Disordered" evidence="1">
    <location>
        <begin position="423"/>
        <end position="445"/>
    </location>
</feature>
<dbReference type="Pfam" id="PF26585">
    <property type="entry name" value="STX17_N"/>
    <property type="match status" value="1"/>
</dbReference>
<feature type="domain" description="STX17-like N-terminal" evidence="2">
    <location>
        <begin position="147"/>
        <end position="246"/>
    </location>
</feature>
<name>A0A553N850_TIGCA</name>
<dbReference type="InterPro" id="IPR059001">
    <property type="entry name" value="STX17_N"/>
</dbReference>
<dbReference type="AlphaFoldDB" id="A0A553N850"/>
<evidence type="ECO:0000256" key="1">
    <source>
        <dbReference type="SAM" id="MobiDB-lite"/>
    </source>
</evidence>
<proteinExistence type="predicted"/>
<protein>
    <recommendedName>
        <fullName evidence="2">STX17-like N-terminal domain-containing protein</fullName>
    </recommendedName>
</protein>
<dbReference type="STRING" id="6832.A0A553N850"/>